<dbReference type="RefSeq" id="WP_227588441.1">
    <property type="nucleotide sequence ID" value="NZ_JAJEQQ010000003.1"/>
</dbReference>
<gene>
    <name evidence="2" type="ORF">LKD40_03085</name>
</gene>
<dbReference type="Pfam" id="PF19644">
    <property type="entry name" value="DUF6147"/>
    <property type="match status" value="1"/>
</dbReference>
<protein>
    <submittedName>
        <fullName evidence="2">DUF6147 family protein</fullName>
    </submittedName>
</protein>
<dbReference type="EMBL" id="JAJEQQ010000003">
    <property type="protein sequence ID" value="MCC2226798.1"/>
    <property type="molecule type" value="Genomic_DNA"/>
</dbReference>
<name>A0AAW4W485_9FIRM</name>
<sequence length="159" mass="17752">MKEKMKKIVSLLFLACCCSILFAVPAMAESLSDDFSVETDTNEDYAEDTTYSVLRGNNLSFGTTTIKKMASNKVGISGITQCHHVCNTVYLEIYLERKVNGTYSTYKSWKFTASNASNLVKDIIVIVPRGYYYRVRGYHAAKDGSKEATRTLTNGILVK</sequence>
<accession>A0AAW4W485</accession>
<dbReference type="AlphaFoldDB" id="A0AAW4W485"/>
<evidence type="ECO:0000256" key="1">
    <source>
        <dbReference type="SAM" id="SignalP"/>
    </source>
</evidence>
<reference evidence="2 3" key="1">
    <citation type="submission" date="2021-10" db="EMBL/GenBank/DDBJ databases">
        <title>Anaerobic single-cell dispensing facilitates the cultivation of human gut bacteria.</title>
        <authorList>
            <person name="Afrizal A."/>
        </authorList>
    </citation>
    <scope>NUCLEOTIDE SEQUENCE [LARGE SCALE GENOMIC DNA]</scope>
    <source>
        <strain evidence="2 3">CLA-AA-H217</strain>
    </source>
</reference>
<dbReference type="Proteomes" id="UP001198612">
    <property type="component" value="Unassembled WGS sequence"/>
</dbReference>
<comment type="caution">
    <text evidence="2">The sequence shown here is derived from an EMBL/GenBank/DDBJ whole genome shotgun (WGS) entry which is preliminary data.</text>
</comment>
<evidence type="ECO:0000313" key="3">
    <source>
        <dbReference type="Proteomes" id="UP001198612"/>
    </source>
</evidence>
<keyword evidence="1" id="KW-0732">Signal</keyword>
<dbReference type="InterPro" id="IPR046145">
    <property type="entry name" value="DUF6147"/>
</dbReference>
<proteinExistence type="predicted"/>
<keyword evidence="3" id="KW-1185">Reference proteome</keyword>
<evidence type="ECO:0000313" key="2">
    <source>
        <dbReference type="EMBL" id="MCC2226798.1"/>
    </source>
</evidence>
<feature type="chain" id="PRO_5043856928" evidence="1">
    <location>
        <begin position="29"/>
        <end position="159"/>
    </location>
</feature>
<organism evidence="2 3">
    <name type="scientific">Blautia fusiformis</name>
    <dbReference type="NCBI Taxonomy" id="2881264"/>
    <lineage>
        <taxon>Bacteria</taxon>
        <taxon>Bacillati</taxon>
        <taxon>Bacillota</taxon>
        <taxon>Clostridia</taxon>
        <taxon>Lachnospirales</taxon>
        <taxon>Lachnospiraceae</taxon>
        <taxon>Blautia</taxon>
    </lineage>
</organism>
<feature type="signal peptide" evidence="1">
    <location>
        <begin position="1"/>
        <end position="28"/>
    </location>
</feature>